<evidence type="ECO:0000256" key="2">
    <source>
        <dbReference type="ARBA" id="ARBA00022679"/>
    </source>
</evidence>
<dbReference type="EMBL" id="JBEDUW010000005">
    <property type="protein sequence ID" value="KAK9927829.1"/>
    <property type="molecule type" value="Genomic_DNA"/>
</dbReference>
<sequence length="448" mass="50168">MALEVEVISQEIIKPSSPTPDHLRHYQFSFLDQTVAPQIYVFLIIFFEFNGKTQPNITEISNHLKKSLAEVLTLFYPLAGRAHDNLYIDCNDQGIPFLEAHVNNCKLSDVLRNPIPDELTKLVPFELDDGDNNIPFGVQLNAFECGGFAIGQCLSHKIADGLSALMFSRAWAATARRALGDHQVEIQHPEFVSATLFPPKLFAQTSVGLAKNKSVTKRFVFDASSIEHLRAKYVDLDRPTRIETLSAFIWSRLVAVTKEEANHDHQKLHNVRHVVNLRRRFDPPLPPHYFGNLITVADSTPSLLNTGEECYGLAKQVRGAINKIDKGYIKKLQEGADDHMSSDSSVTSAFTSLCNFPLYDDNDFGWGRPSWVSLGMPGLDFNNVVIFVDTRDADGIEAYITSAEEVLTKLESDTEFLQRVRPSWVSSGLNLTHQPTTIGNINTRIDLV</sequence>
<evidence type="ECO:0000313" key="4">
    <source>
        <dbReference type="EMBL" id="KAK9927829.1"/>
    </source>
</evidence>
<accession>A0AAW1WUS4</accession>
<dbReference type="GO" id="GO:0016746">
    <property type="term" value="F:acyltransferase activity"/>
    <property type="evidence" value="ECO:0007669"/>
    <property type="project" value="UniProtKB-KW"/>
</dbReference>
<keyword evidence="2" id="KW-0808">Transferase</keyword>
<proteinExistence type="inferred from homology"/>
<organism evidence="4 5">
    <name type="scientific">Rubus argutus</name>
    <name type="common">Southern blackberry</name>
    <dbReference type="NCBI Taxonomy" id="59490"/>
    <lineage>
        <taxon>Eukaryota</taxon>
        <taxon>Viridiplantae</taxon>
        <taxon>Streptophyta</taxon>
        <taxon>Embryophyta</taxon>
        <taxon>Tracheophyta</taxon>
        <taxon>Spermatophyta</taxon>
        <taxon>Magnoliopsida</taxon>
        <taxon>eudicotyledons</taxon>
        <taxon>Gunneridae</taxon>
        <taxon>Pentapetalae</taxon>
        <taxon>rosids</taxon>
        <taxon>fabids</taxon>
        <taxon>Rosales</taxon>
        <taxon>Rosaceae</taxon>
        <taxon>Rosoideae</taxon>
        <taxon>Rosoideae incertae sedis</taxon>
        <taxon>Rubus</taxon>
    </lineage>
</organism>
<comment type="similarity">
    <text evidence="1">Belongs to the plant acyltransferase family.</text>
</comment>
<reference evidence="4 5" key="1">
    <citation type="journal article" date="2023" name="G3 (Bethesda)">
        <title>A chromosome-length genome assembly and annotation of blackberry (Rubus argutus, cv. 'Hillquist').</title>
        <authorList>
            <person name="Bruna T."/>
            <person name="Aryal R."/>
            <person name="Dudchenko O."/>
            <person name="Sargent D.J."/>
            <person name="Mead D."/>
            <person name="Buti M."/>
            <person name="Cavallini A."/>
            <person name="Hytonen T."/>
            <person name="Andres J."/>
            <person name="Pham M."/>
            <person name="Weisz D."/>
            <person name="Mascagni F."/>
            <person name="Usai G."/>
            <person name="Natali L."/>
            <person name="Bassil N."/>
            <person name="Fernandez G.E."/>
            <person name="Lomsadze A."/>
            <person name="Armour M."/>
            <person name="Olukolu B."/>
            <person name="Poorten T."/>
            <person name="Britton C."/>
            <person name="Davik J."/>
            <person name="Ashrafi H."/>
            <person name="Aiden E.L."/>
            <person name="Borodovsky M."/>
            <person name="Worthington M."/>
        </authorList>
    </citation>
    <scope>NUCLEOTIDE SEQUENCE [LARGE SCALE GENOMIC DNA]</scope>
    <source>
        <strain evidence="4">PI 553951</strain>
    </source>
</reference>
<dbReference type="InterPro" id="IPR023213">
    <property type="entry name" value="CAT-like_dom_sf"/>
</dbReference>
<dbReference type="PANTHER" id="PTHR31623:SF46">
    <property type="entry name" value="VINORINE SYNTHASE-LIKE"/>
    <property type="match status" value="1"/>
</dbReference>
<keyword evidence="3" id="KW-0012">Acyltransferase</keyword>
<dbReference type="Pfam" id="PF02458">
    <property type="entry name" value="Transferase"/>
    <property type="match status" value="1"/>
</dbReference>
<evidence type="ECO:0000256" key="1">
    <source>
        <dbReference type="ARBA" id="ARBA00009861"/>
    </source>
</evidence>
<dbReference type="Proteomes" id="UP001457282">
    <property type="component" value="Unassembled WGS sequence"/>
</dbReference>
<evidence type="ECO:0000313" key="5">
    <source>
        <dbReference type="Proteomes" id="UP001457282"/>
    </source>
</evidence>
<dbReference type="AlphaFoldDB" id="A0AAW1WUS4"/>
<protein>
    <submittedName>
        <fullName evidence="4">Uncharacterized protein</fullName>
    </submittedName>
</protein>
<evidence type="ECO:0000256" key="3">
    <source>
        <dbReference type="ARBA" id="ARBA00023315"/>
    </source>
</evidence>
<name>A0AAW1WUS4_RUBAR</name>
<gene>
    <name evidence="4" type="ORF">M0R45_024995</name>
</gene>
<dbReference type="PANTHER" id="PTHR31623">
    <property type="entry name" value="F21J9.9"/>
    <property type="match status" value="1"/>
</dbReference>
<keyword evidence="5" id="KW-1185">Reference proteome</keyword>
<comment type="caution">
    <text evidence="4">The sequence shown here is derived from an EMBL/GenBank/DDBJ whole genome shotgun (WGS) entry which is preliminary data.</text>
</comment>
<dbReference type="Gene3D" id="3.30.559.10">
    <property type="entry name" value="Chloramphenicol acetyltransferase-like domain"/>
    <property type="match status" value="2"/>
</dbReference>